<proteinExistence type="predicted"/>
<evidence type="ECO:0000313" key="1">
    <source>
        <dbReference type="EMBL" id="SHN05119.1"/>
    </source>
</evidence>
<evidence type="ECO:0000313" key="2">
    <source>
        <dbReference type="Proteomes" id="UP000184388"/>
    </source>
</evidence>
<evidence type="ECO:0008006" key="3">
    <source>
        <dbReference type="Google" id="ProtNLM"/>
    </source>
</evidence>
<reference evidence="2" key="1">
    <citation type="submission" date="2016-11" db="EMBL/GenBank/DDBJ databases">
        <authorList>
            <person name="Jaros S."/>
            <person name="Januszkiewicz K."/>
            <person name="Wedrychowicz H."/>
        </authorList>
    </citation>
    <scope>NUCLEOTIDE SEQUENCE [LARGE SCALE GENOMIC DNA]</scope>
    <source>
        <strain evidence="2">CGMCC 4.3555</strain>
    </source>
</reference>
<accession>A0A9X8QYD2</accession>
<protein>
    <recommendedName>
        <fullName evidence="3">Transcription factor zinc-finger domain-containing protein</fullName>
    </recommendedName>
</protein>
<name>A0A9X8QYD2_9ACTN</name>
<gene>
    <name evidence="1" type="ORF">SAMN05216268_118136</name>
</gene>
<dbReference type="Proteomes" id="UP000184388">
    <property type="component" value="Unassembled WGS sequence"/>
</dbReference>
<comment type="caution">
    <text evidence="1">The sequence shown here is derived from an EMBL/GenBank/DDBJ whole genome shotgun (WGS) entry which is preliminary data.</text>
</comment>
<sequence>MTCCPRCGQGWVVLCRLPGQSDTFRVCEECDTVWAEGEPTNEPPFVILEEYMAKFGKPPLWSNLERLEG</sequence>
<organism evidence="1 2">
    <name type="scientific">Streptomyces yunnanensis</name>
    <dbReference type="NCBI Taxonomy" id="156453"/>
    <lineage>
        <taxon>Bacteria</taxon>
        <taxon>Bacillati</taxon>
        <taxon>Actinomycetota</taxon>
        <taxon>Actinomycetes</taxon>
        <taxon>Kitasatosporales</taxon>
        <taxon>Streptomycetaceae</taxon>
        <taxon>Streptomyces</taxon>
    </lineage>
</organism>
<dbReference type="EMBL" id="FRBK01000018">
    <property type="protein sequence ID" value="SHN05119.1"/>
    <property type="molecule type" value="Genomic_DNA"/>
</dbReference>
<dbReference type="AlphaFoldDB" id="A0A9X8QYD2"/>